<sequence>MKKEFRLISLDIDGTILNEKGEISGANRQAIAEARKKGIDVVLSTGRSIFTCSPITESLQLDSYLVTLNGGEVWDGSGNLVERYGLEVTCIQNLWELAKKYRAQFWGVTTEKVWSNEFPADIFAHQWLKFGFDIEDDLIRKKVIEELSQDPRLEISNSSLTNIEVNAAGVNKAKGVANVCRRLGISMDEVMAIGDSLNDVAMIQQAGCGVAMGNAQDMVKEVADWVTGTNREDGVARAIRHWVLQG</sequence>
<dbReference type="Gene3D" id="3.40.50.1000">
    <property type="entry name" value="HAD superfamily/HAD-like"/>
    <property type="match status" value="1"/>
</dbReference>
<dbReference type="Proteomes" id="UP000538292">
    <property type="component" value="Unassembled WGS sequence"/>
</dbReference>
<dbReference type="Pfam" id="PF08282">
    <property type="entry name" value="Hydrolase_3"/>
    <property type="match status" value="1"/>
</dbReference>
<dbReference type="PANTHER" id="PTHR10000">
    <property type="entry name" value="PHOSPHOSERINE PHOSPHATASE"/>
    <property type="match status" value="1"/>
</dbReference>
<dbReference type="GO" id="GO:0005829">
    <property type="term" value="C:cytosol"/>
    <property type="evidence" value="ECO:0007669"/>
    <property type="project" value="TreeGrafter"/>
</dbReference>
<dbReference type="PROSITE" id="PS01229">
    <property type="entry name" value="COF_2"/>
    <property type="match status" value="1"/>
</dbReference>
<name>A0A7W1XQ55_9BACL</name>
<dbReference type="CDD" id="cd07516">
    <property type="entry name" value="HAD_Pase"/>
    <property type="match status" value="1"/>
</dbReference>
<keyword evidence="2" id="KW-1185">Reference proteome</keyword>
<comment type="caution">
    <text evidence="1">The sequence shown here is derived from an EMBL/GenBank/DDBJ whole genome shotgun (WGS) entry which is preliminary data.</text>
</comment>
<accession>A0A7W1XQ55</accession>
<dbReference type="InterPro" id="IPR006379">
    <property type="entry name" value="HAD-SF_hydro_IIB"/>
</dbReference>
<dbReference type="GO" id="GO:0000287">
    <property type="term" value="F:magnesium ion binding"/>
    <property type="evidence" value="ECO:0007669"/>
    <property type="project" value="TreeGrafter"/>
</dbReference>
<organism evidence="1 2">
    <name type="scientific">Thermoactinomyces mirandus</name>
    <dbReference type="NCBI Taxonomy" id="2756294"/>
    <lineage>
        <taxon>Bacteria</taxon>
        <taxon>Bacillati</taxon>
        <taxon>Bacillota</taxon>
        <taxon>Bacilli</taxon>
        <taxon>Bacillales</taxon>
        <taxon>Thermoactinomycetaceae</taxon>
        <taxon>Thermoactinomyces</taxon>
    </lineage>
</organism>
<reference evidence="1 2" key="1">
    <citation type="submission" date="2020-07" db="EMBL/GenBank/DDBJ databases">
        <title>Thermoactinomyces phylogeny.</title>
        <authorList>
            <person name="Dunlap C."/>
        </authorList>
    </citation>
    <scope>NUCLEOTIDE SEQUENCE [LARGE SCALE GENOMIC DNA]</scope>
    <source>
        <strain evidence="1 2">AMNI-1</strain>
    </source>
</reference>
<dbReference type="InterPro" id="IPR023214">
    <property type="entry name" value="HAD_sf"/>
</dbReference>
<dbReference type="PROSITE" id="PS01228">
    <property type="entry name" value="COF_1"/>
    <property type="match status" value="1"/>
</dbReference>
<proteinExistence type="predicted"/>
<evidence type="ECO:0000313" key="1">
    <source>
        <dbReference type="EMBL" id="MBA4601141.1"/>
    </source>
</evidence>
<dbReference type="RefSeq" id="WP_181737477.1">
    <property type="nucleotide sequence ID" value="NZ_JACEOL010000006.1"/>
</dbReference>
<evidence type="ECO:0000313" key="2">
    <source>
        <dbReference type="Proteomes" id="UP000538292"/>
    </source>
</evidence>
<dbReference type="EMBL" id="JACEOL010000006">
    <property type="protein sequence ID" value="MBA4601141.1"/>
    <property type="molecule type" value="Genomic_DNA"/>
</dbReference>
<dbReference type="SFLD" id="SFLDS00003">
    <property type="entry name" value="Haloacid_Dehalogenase"/>
    <property type="match status" value="1"/>
</dbReference>
<dbReference type="PANTHER" id="PTHR10000:SF55">
    <property type="entry name" value="5-AMINO-6-(5-PHOSPHO-D-RIBITYLAMINO)URACIL PHOSPHATASE YCSE"/>
    <property type="match status" value="1"/>
</dbReference>
<dbReference type="Gene3D" id="3.30.1240.10">
    <property type="match status" value="1"/>
</dbReference>
<protein>
    <submittedName>
        <fullName evidence="1">HAD family phosphatase</fullName>
    </submittedName>
</protein>
<dbReference type="SFLD" id="SFLDG01140">
    <property type="entry name" value="C2.B:_Phosphomannomutase_and_P"/>
    <property type="match status" value="1"/>
</dbReference>
<dbReference type="InterPro" id="IPR036412">
    <property type="entry name" value="HAD-like_sf"/>
</dbReference>
<dbReference type="NCBIfam" id="TIGR01484">
    <property type="entry name" value="HAD-SF-IIB"/>
    <property type="match status" value="1"/>
</dbReference>
<dbReference type="AlphaFoldDB" id="A0A7W1XQ55"/>
<dbReference type="GO" id="GO:0016791">
    <property type="term" value="F:phosphatase activity"/>
    <property type="evidence" value="ECO:0007669"/>
    <property type="project" value="TreeGrafter"/>
</dbReference>
<dbReference type="SFLD" id="SFLDG01144">
    <property type="entry name" value="C2.B.4:_PGP_Like"/>
    <property type="match status" value="1"/>
</dbReference>
<gene>
    <name evidence="1" type="ORF">H2C83_02130</name>
</gene>
<dbReference type="SUPFAM" id="SSF56784">
    <property type="entry name" value="HAD-like"/>
    <property type="match status" value="1"/>
</dbReference>